<dbReference type="EMBL" id="CAJNOL010000389">
    <property type="protein sequence ID" value="CAF1042391.1"/>
    <property type="molecule type" value="Genomic_DNA"/>
</dbReference>
<evidence type="ECO:0000313" key="8">
    <source>
        <dbReference type="Proteomes" id="UP000663864"/>
    </source>
</evidence>
<reference evidence="2" key="1">
    <citation type="submission" date="2021-02" db="EMBL/GenBank/DDBJ databases">
        <authorList>
            <person name="Nowell W R."/>
        </authorList>
    </citation>
    <scope>NUCLEOTIDE SEQUENCE</scope>
</reference>
<keyword evidence="1" id="KW-1133">Transmembrane helix</keyword>
<evidence type="ECO:0000313" key="7">
    <source>
        <dbReference type="EMBL" id="CAF3775464.1"/>
    </source>
</evidence>
<dbReference type="GO" id="GO:0000139">
    <property type="term" value="C:Golgi membrane"/>
    <property type="evidence" value="ECO:0007669"/>
    <property type="project" value="InterPro"/>
</dbReference>
<dbReference type="Proteomes" id="UP000663882">
    <property type="component" value="Unassembled WGS sequence"/>
</dbReference>
<dbReference type="Proteomes" id="UP000663870">
    <property type="component" value="Unassembled WGS sequence"/>
</dbReference>
<dbReference type="EMBL" id="CAJOAX010002163">
    <property type="protein sequence ID" value="CAF3775464.1"/>
    <property type="molecule type" value="Genomic_DNA"/>
</dbReference>
<keyword evidence="1" id="KW-0472">Membrane</keyword>
<feature type="transmembrane region" description="Helical" evidence="1">
    <location>
        <begin position="390"/>
        <end position="408"/>
    </location>
</feature>
<dbReference type="EMBL" id="CAJNOU010000451">
    <property type="protein sequence ID" value="CAF1001324.1"/>
    <property type="molecule type" value="Genomic_DNA"/>
</dbReference>
<dbReference type="EMBL" id="CAJOBD010001209">
    <property type="protein sequence ID" value="CAF3773443.1"/>
    <property type="molecule type" value="Genomic_DNA"/>
</dbReference>
<dbReference type="EMBL" id="CAJNOO010000798">
    <property type="protein sequence ID" value="CAF1036228.1"/>
    <property type="molecule type" value="Genomic_DNA"/>
</dbReference>
<dbReference type="GO" id="GO:0006506">
    <property type="term" value="P:GPI anchor biosynthetic process"/>
    <property type="evidence" value="ECO:0007669"/>
    <property type="project" value="InterPro"/>
</dbReference>
<gene>
    <name evidence="6" type="ORF">JBS370_LOCUS13818</name>
    <name evidence="5" type="ORF">JXQ802_LOCUS16218</name>
    <name evidence="7" type="ORF">OTI717_LOCUS16893</name>
    <name evidence="4" type="ORF">RFH988_LOCUS15978</name>
    <name evidence="3" type="ORF">SEV965_LOCUS10800</name>
    <name evidence="2" type="ORF">ZHD862_LOCUS8286</name>
</gene>
<dbReference type="InterPro" id="IPR029675">
    <property type="entry name" value="PGAP4"/>
</dbReference>
<keyword evidence="9" id="KW-1185">Reference proteome</keyword>
<evidence type="ECO:0000313" key="5">
    <source>
        <dbReference type="EMBL" id="CAF1042391.1"/>
    </source>
</evidence>
<dbReference type="AlphaFoldDB" id="A0A814ARX6"/>
<protein>
    <recommendedName>
        <fullName evidence="10">Transmembrane protein</fullName>
    </recommendedName>
</protein>
<dbReference type="Proteomes" id="UP000663889">
    <property type="component" value="Unassembled WGS sequence"/>
</dbReference>
<dbReference type="Proteomes" id="UP000663864">
    <property type="component" value="Unassembled WGS sequence"/>
</dbReference>
<organism evidence="2 8">
    <name type="scientific">Rotaria sordida</name>
    <dbReference type="NCBI Taxonomy" id="392033"/>
    <lineage>
        <taxon>Eukaryota</taxon>
        <taxon>Metazoa</taxon>
        <taxon>Spiralia</taxon>
        <taxon>Gnathifera</taxon>
        <taxon>Rotifera</taxon>
        <taxon>Eurotatoria</taxon>
        <taxon>Bdelloidea</taxon>
        <taxon>Philodinida</taxon>
        <taxon>Philodinidae</taxon>
        <taxon>Rotaria</taxon>
    </lineage>
</organism>
<evidence type="ECO:0000313" key="4">
    <source>
        <dbReference type="EMBL" id="CAF1036228.1"/>
    </source>
</evidence>
<feature type="transmembrane region" description="Helical" evidence="1">
    <location>
        <begin position="31"/>
        <end position="48"/>
    </location>
</feature>
<evidence type="ECO:0000313" key="6">
    <source>
        <dbReference type="EMBL" id="CAF3773443.1"/>
    </source>
</evidence>
<accession>A0A814ARX6</accession>
<dbReference type="Proteomes" id="UP000663836">
    <property type="component" value="Unassembled WGS sequence"/>
</dbReference>
<feature type="transmembrane region" description="Helical" evidence="1">
    <location>
        <begin position="358"/>
        <end position="375"/>
    </location>
</feature>
<feature type="transmembrane region" description="Helical" evidence="1">
    <location>
        <begin position="295"/>
        <end position="319"/>
    </location>
</feature>
<evidence type="ECO:0000313" key="9">
    <source>
        <dbReference type="Proteomes" id="UP000663870"/>
    </source>
</evidence>
<dbReference type="GO" id="GO:0016757">
    <property type="term" value="F:glycosyltransferase activity"/>
    <property type="evidence" value="ECO:0007669"/>
    <property type="project" value="InterPro"/>
</dbReference>
<evidence type="ECO:0000313" key="2">
    <source>
        <dbReference type="EMBL" id="CAF0918913.1"/>
    </source>
</evidence>
<comment type="caution">
    <text evidence="2">The sequence shown here is derived from an EMBL/GenBank/DDBJ whole genome shotgun (WGS) entry which is preliminary data.</text>
</comment>
<dbReference type="Proteomes" id="UP000663823">
    <property type="component" value="Unassembled WGS sequence"/>
</dbReference>
<dbReference type="EMBL" id="CAJNOT010000264">
    <property type="protein sequence ID" value="CAF0918913.1"/>
    <property type="molecule type" value="Genomic_DNA"/>
</dbReference>
<evidence type="ECO:0000313" key="3">
    <source>
        <dbReference type="EMBL" id="CAF1001324.1"/>
    </source>
</evidence>
<proteinExistence type="predicted"/>
<sequence>MFTFRSKYQRNIFKQILSIISFILFCRNHRIHIYIFFIILFITSYISYRQPFSLLFQASSIESVRNNLIDQHKQEQKLAFEWIKNLLEYPEKYSNLISNQTQQSKFYDYIQIKPNLLSSYTLLNKPKQTLLDKHDHIIISILYSKQDSDHQEGKFYIGQILYHLLKNYHSRFIITLCENNNTNDQISDGIKLIRRLLPVFIINTLSESFINAYEREKQAHLQCLLANFQSFPNTNYLLLLQDDAEPINKNFYNQLLSLIDYRIKQQWPLNGHRKQPAFIKIYHPRWLISYYHPSFYIIIQLIATSLFLTLVCFICFYLYQIIIQKKYNINQLQWQSYSRLSLNNHTFLSNLITNNIKLFYFLFYFILITLVLILLDHSNVSWTWRSLHPSFYSIYPAPSCCLPGVIYFRQTYIQVIEYLNSVRCNQNYAIDTAFDDLPKRTHLQTYLVEPNLVHHIGLYSRLRKMYINPYLLD</sequence>
<dbReference type="PANTHER" id="PTHR31410:SF1">
    <property type="entry name" value="POST-GPI ATTACHMENT TO PROTEINS FACTOR 4"/>
    <property type="match status" value="1"/>
</dbReference>
<evidence type="ECO:0000256" key="1">
    <source>
        <dbReference type="SAM" id="Phobius"/>
    </source>
</evidence>
<dbReference type="OrthoDB" id="2016523at2759"/>
<dbReference type="PANTHER" id="PTHR31410">
    <property type="entry name" value="TRANSMEMBRANE PROTEIN 246"/>
    <property type="match status" value="1"/>
</dbReference>
<evidence type="ECO:0008006" key="10">
    <source>
        <dbReference type="Google" id="ProtNLM"/>
    </source>
</evidence>
<name>A0A814ARX6_9BILA</name>
<keyword evidence="1" id="KW-0812">Transmembrane</keyword>